<keyword evidence="9" id="KW-1185">Reference proteome</keyword>
<dbReference type="Pfam" id="PF07927">
    <property type="entry name" value="HicA_toxin"/>
    <property type="match status" value="1"/>
</dbReference>
<protein>
    <recommendedName>
        <fullName evidence="10">Addiction module toxin, HicA family</fullName>
    </recommendedName>
</protein>
<evidence type="ECO:0000313" key="9">
    <source>
        <dbReference type="Proteomes" id="UP000004129"/>
    </source>
</evidence>
<comment type="similarity">
    <text evidence="1">Belongs to the HicA mRNA interferase family.</text>
</comment>
<proteinExistence type="inferred from homology"/>
<dbReference type="InterPro" id="IPR012933">
    <property type="entry name" value="HicA_mRNA_interferase"/>
</dbReference>
<organism evidence="8 9">
    <name type="scientific">Selenomonas infelix ATCC 43532</name>
    <dbReference type="NCBI Taxonomy" id="679201"/>
    <lineage>
        <taxon>Bacteria</taxon>
        <taxon>Bacillati</taxon>
        <taxon>Bacillota</taxon>
        <taxon>Negativicutes</taxon>
        <taxon>Selenomonadales</taxon>
        <taxon>Selenomonadaceae</taxon>
        <taxon>Selenomonas</taxon>
    </lineage>
</organism>
<evidence type="ECO:0000256" key="6">
    <source>
        <dbReference type="ARBA" id="ARBA00022884"/>
    </source>
</evidence>
<gene>
    <name evidence="8" type="ORF">HMPREF9334_01535</name>
</gene>
<keyword evidence="7" id="KW-0346">Stress response</keyword>
<dbReference type="EMBL" id="ACZM01000015">
    <property type="protein sequence ID" value="EHG20639.1"/>
    <property type="molecule type" value="Genomic_DNA"/>
</dbReference>
<dbReference type="OrthoDB" id="9811409at2"/>
<evidence type="ECO:0000256" key="5">
    <source>
        <dbReference type="ARBA" id="ARBA00022801"/>
    </source>
</evidence>
<dbReference type="GO" id="GO:0004519">
    <property type="term" value="F:endonuclease activity"/>
    <property type="evidence" value="ECO:0007669"/>
    <property type="project" value="UniProtKB-KW"/>
</dbReference>
<evidence type="ECO:0000256" key="3">
    <source>
        <dbReference type="ARBA" id="ARBA00022722"/>
    </source>
</evidence>
<evidence type="ECO:0008006" key="10">
    <source>
        <dbReference type="Google" id="ProtNLM"/>
    </source>
</evidence>
<keyword evidence="3" id="KW-0540">Nuclease</keyword>
<sequence>MRFIELDRLLRKNGWYVVRTKGSHYQYQRDGVSKTLTVPNHPGDIAAIIVKNILKGAGIRP</sequence>
<dbReference type="Gene3D" id="3.30.920.30">
    <property type="entry name" value="Hypothetical protein"/>
    <property type="match status" value="1"/>
</dbReference>
<dbReference type="InterPro" id="IPR038570">
    <property type="entry name" value="HicA_sf"/>
</dbReference>
<evidence type="ECO:0000313" key="8">
    <source>
        <dbReference type="EMBL" id="EHG20639.1"/>
    </source>
</evidence>
<dbReference type="GO" id="GO:0003729">
    <property type="term" value="F:mRNA binding"/>
    <property type="evidence" value="ECO:0007669"/>
    <property type="project" value="InterPro"/>
</dbReference>
<comment type="caution">
    <text evidence="8">The sequence shown here is derived from an EMBL/GenBank/DDBJ whole genome shotgun (WGS) entry which is preliminary data.</text>
</comment>
<evidence type="ECO:0000256" key="4">
    <source>
        <dbReference type="ARBA" id="ARBA00022759"/>
    </source>
</evidence>
<keyword evidence="4" id="KW-0255">Endonuclease</keyword>
<accession>G5GQK4</accession>
<keyword evidence="5" id="KW-0378">Hydrolase</keyword>
<dbReference type="SUPFAM" id="SSF54786">
    <property type="entry name" value="YcfA/nrd intein domain"/>
    <property type="match status" value="1"/>
</dbReference>
<dbReference type="HOGENOM" id="CLU_164851_4_0_9"/>
<evidence type="ECO:0000256" key="2">
    <source>
        <dbReference type="ARBA" id="ARBA00022649"/>
    </source>
</evidence>
<evidence type="ECO:0000256" key="1">
    <source>
        <dbReference type="ARBA" id="ARBA00006620"/>
    </source>
</evidence>
<dbReference type="AlphaFoldDB" id="G5GQK4"/>
<dbReference type="Proteomes" id="UP000004129">
    <property type="component" value="Unassembled WGS sequence"/>
</dbReference>
<dbReference type="GO" id="GO:0016787">
    <property type="term" value="F:hydrolase activity"/>
    <property type="evidence" value="ECO:0007669"/>
    <property type="project" value="UniProtKB-KW"/>
</dbReference>
<dbReference type="STRING" id="679201.HMPREF9334_01535"/>
<evidence type="ECO:0000256" key="7">
    <source>
        <dbReference type="ARBA" id="ARBA00023016"/>
    </source>
</evidence>
<name>G5GQK4_9FIRM</name>
<keyword evidence="2" id="KW-1277">Toxin-antitoxin system</keyword>
<keyword evidence="6" id="KW-0694">RNA-binding</keyword>
<reference evidence="8 9" key="1">
    <citation type="submission" date="2011-08" db="EMBL/GenBank/DDBJ databases">
        <title>The Genome Sequence of Selenomonas infelix ATCC 43532.</title>
        <authorList>
            <consortium name="The Broad Institute Genome Sequencing Platform"/>
            <person name="Earl A."/>
            <person name="Ward D."/>
            <person name="Feldgarden M."/>
            <person name="Gevers D."/>
            <person name="Izard J."/>
            <person name="Blanton J.M."/>
            <person name="Baranova O.V."/>
            <person name="Dewhirst F.E."/>
            <person name="Young S.K."/>
            <person name="Zeng Q."/>
            <person name="Gargeya S."/>
            <person name="Fitzgerald M."/>
            <person name="Haas B."/>
            <person name="Abouelleil A."/>
            <person name="Alvarado L."/>
            <person name="Arachchi H.M."/>
            <person name="Berlin A."/>
            <person name="Brown A."/>
            <person name="Chapman S.B."/>
            <person name="Chen Z."/>
            <person name="Dunbar C."/>
            <person name="Freedman E."/>
            <person name="Gearin G."/>
            <person name="Gellesch M."/>
            <person name="Goldberg J."/>
            <person name="Griggs A."/>
            <person name="Gujja S."/>
            <person name="Heiman D."/>
            <person name="Howarth C."/>
            <person name="Larson L."/>
            <person name="Lui A."/>
            <person name="MacDonald P.J.P."/>
            <person name="Montmayeur A."/>
            <person name="Murphy C."/>
            <person name="Neiman D."/>
            <person name="Pearson M."/>
            <person name="Priest M."/>
            <person name="Roberts A."/>
            <person name="Saif S."/>
            <person name="Shea T."/>
            <person name="Shenoy N."/>
            <person name="Sisk P."/>
            <person name="Stolte C."/>
            <person name="Sykes S."/>
            <person name="Wortman J."/>
            <person name="Nusbaum C."/>
            <person name="Birren B."/>
        </authorList>
    </citation>
    <scope>NUCLEOTIDE SEQUENCE [LARGE SCALE GENOMIC DNA]</scope>
    <source>
        <strain evidence="8 9">ATCC 43532</strain>
    </source>
</reference>